<sequence length="660" mass="71676">MVKMLRGRYQPQKLIGRGGFGRTYLALDSDRLNAPCVIKQFAPQTKGTKAFNKAVELFNQEAVRLHDLGEHVQIPALLAYFEHDHFLYLVQQFIDGKTLIQEVLESGPMDEHSIRDLLLDILPVLDFIHRHNVIHRDITPTNLIRRDTDRRLFLIDFGVAKHFGEALSEAAPGTRIGTEGYAPIEQLRGGQAYPCSDLYSLGATCLHLLTGCKPEKLYDHMAGNWRWQDVLAQQSRSVSPELTAVLDRLVMDAVGERFVDAPAVLAALDSSPTFRGNVPGWVRQHPESQAATPTAPQPDSVAVPTQNSVAVPTIDAQIPQTSPPPATATAPAPTPLPTPATPALAMPVTAPDPVKAPDRPAESDNWQCVRVLSGHQSWVTAVAFNPRSATLVSGSLDDTIKVWDLQTGAQMVTLQGHPRGVNDLRISTKGQVLVSCGDDGTVKVWNLSAGRLIHTLEGHARDVTSVTIGHKGWILASGSKDKTIKLWKLDKGTAIRTLLGSPAAVRAVAMMPDESTLFSGGLDNKVRQWDLKTGEMIRFFSGHVSPINDVAVSTDGLFVVSASKDKTLVVWSVGTGSIIHVLKGHNQEVNSVEIAPDNRTIVSGSNDRTVKVWDARTGTLLHTLLGHSHVVSAIAIHRTGRLIASASADKTIRVWRLGGN</sequence>
<dbReference type="GO" id="GO:0004672">
    <property type="term" value="F:protein kinase activity"/>
    <property type="evidence" value="ECO:0007669"/>
    <property type="project" value="InterPro"/>
</dbReference>
<dbReference type="PROSITE" id="PS50294">
    <property type="entry name" value="WD_REPEATS_REGION"/>
    <property type="match status" value="7"/>
</dbReference>
<keyword evidence="1 3" id="KW-0853">WD repeat</keyword>
<dbReference type="Pfam" id="PF00400">
    <property type="entry name" value="WD40"/>
    <property type="match status" value="7"/>
</dbReference>
<dbReference type="InterPro" id="IPR020472">
    <property type="entry name" value="WD40_PAC1"/>
</dbReference>
<dbReference type="Gene3D" id="2.130.10.10">
    <property type="entry name" value="YVTN repeat-like/Quinoprotein amine dehydrogenase"/>
    <property type="match status" value="2"/>
</dbReference>
<dbReference type="InterPro" id="IPR011009">
    <property type="entry name" value="Kinase-like_dom_sf"/>
</dbReference>
<dbReference type="OrthoDB" id="530825at2"/>
<feature type="domain" description="Protein kinase" evidence="6">
    <location>
        <begin position="9"/>
        <end position="274"/>
    </location>
</feature>
<feature type="repeat" description="WD" evidence="3">
    <location>
        <begin position="624"/>
        <end position="660"/>
    </location>
</feature>
<dbReference type="PANTHER" id="PTHR19879">
    <property type="entry name" value="TRANSCRIPTION INITIATION FACTOR TFIID"/>
    <property type="match status" value="1"/>
</dbReference>
<feature type="repeat" description="WD" evidence="3">
    <location>
        <begin position="582"/>
        <end position="623"/>
    </location>
</feature>
<dbReference type="Pfam" id="PF00069">
    <property type="entry name" value="Pkinase"/>
    <property type="match status" value="1"/>
</dbReference>
<protein>
    <recommendedName>
        <fullName evidence="6">Protein kinase domain-containing protein</fullName>
    </recommendedName>
</protein>
<dbReference type="InterPro" id="IPR015943">
    <property type="entry name" value="WD40/YVTN_repeat-like_dom_sf"/>
</dbReference>
<dbReference type="SUPFAM" id="SSF50978">
    <property type="entry name" value="WD40 repeat-like"/>
    <property type="match status" value="1"/>
</dbReference>
<dbReference type="PROSITE" id="PS00678">
    <property type="entry name" value="WD_REPEATS_1"/>
    <property type="match status" value="3"/>
</dbReference>
<dbReference type="SMART" id="SM00220">
    <property type="entry name" value="S_TKc"/>
    <property type="match status" value="1"/>
</dbReference>
<gene>
    <name evidence="7" type="ORF">DYY88_01525</name>
</gene>
<feature type="repeat" description="WD" evidence="3">
    <location>
        <begin position="372"/>
        <end position="413"/>
    </location>
</feature>
<accession>A0A4Q7EI32</accession>
<dbReference type="CDD" id="cd14014">
    <property type="entry name" value="STKc_PknB_like"/>
    <property type="match status" value="1"/>
</dbReference>
<evidence type="ECO:0000259" key="6">
    <source>
        <dbReference type="PROSITE" id="PS50011"/>
    </source>
</evidence>
<dbReference type="EMBL" id="QVFV01000001">
    <property type="protein sequence ID" value="RZM82992.1"/>
    <property type="molecule type" value="Genomic_DNA"/>
</dbReference>
<feature type="compositionally biased region" description="Pro residues" evidence="5">
    <location>
        <begin position="321"/>
        <end position="340"/>
    </location>
</feature>
<dbReference type="PROSITE" id="PS00107">
    <property type="entry name" value="PROTEIN_KINASE_ATP"/>
    <property type="match status" value="1"/>
</dbReference>
<evidence type="ECO:0000256" key="5">
    <source>
        <dbReference type="SAM" id="MobiDB-lite"/>
    </source>
</evidence>
<dbReference type="SMART" id="SM00320">
    <property type="entry name" value="WD40"/>
    <property type="match status" value="7"/>
</dbReference>
<dbReference type="PRINTS" id="PR00320">
    <property type="entry name" value="GPROTEINBRPT"/>
</dbReference>
<feature type="region of interest" description="Disordered" evidence="5">
    <location>
        <begin position="316"/>
        <end position="361"/>
    </location>
</feature>
<keyword evidence="2" id="KW-0677">Repeat</keyword>
<dbReference type="InterPro" id="IPR000719">
    <property type="entry name" value="Prot_kinase_dom"/>
</dbReference>
<evidence type="ECO:0000256" key="1">
    <source>
        <dbReference type="ARBA" id="ARBA00022574"/>
    </source>
</evidence>
<keyword evidence="4" id="KW-0067">ATP-binding</keyword>
<organism evidence="7 8">
    <name type="scientific">Leptolyngbya iicbica LK</name>
    <dbReference type="NCBI Taxonomy" id="2294035"/>
    <lineage>
        <taxon>Bacteria</taxon>
        <taxon>Bacillati</taxon>
        <taxon>Cyanobacteriota</taxon>
        <taxon>Cyanophyceae</taxon>
        <taxon>Leptolyngbyales</taxon>
        <taxon>Leptolyngbyaceae</taxon>
        <taxon>Leptolyngbya group</taxon>
        <taxon>Leptolyngbya</taxon>
        <taxon>Leptolyngbya iicbica</taxon>
    </lineage>
</organism>
<name>A0A4Q7EI32_9CYAN</name>
<dbReference type="InterPro" id="IPR017441">
    <property type="entry name" value="Protein_kinase_ATP_BS"/>
</dbReference>
<dbReference type="InterPro" id="IPR001680">
    <property type="entry name" value="WD40_rpt"/>
</dbReference>
<evidence type="ECO:0000313" key="7">
    <source>
        <dbReference type="EMBL" id="RZM82992.1"/>
    </source>
</evidence>
<evidence type="ECO:0000256" key="4">
    <source>
        <dbReference type="PROSITE-ProRule" id="PRU10141"/>
    </source>
</evidence>
<dbReference type="PANTHER" id="PTHR19879:SF9">
    <property type="entry name" value="TRANSCRIPTION INITIATION FACTOR TFIID SUBUNIT 5"/>
    <property type="match status" value="1"/>
</dbReference>
<dbReference type="GO" id="GO:0005524">
    <property type="term" value="F:ATP binding"/>
    <property type="evidence" value="ECO:0007669"/>
    <property type="project" value="UniProtKB-UniRule"/>
</dbReference>
<dbReference type="CDD" id="cd00200">
    <property type="entry name" value="WD40"/>
    <property type="match status" value="1"/>
</dbReference>
<feature type="region of interest" description="Disordered" evidence="5">
    <location>
        <begin position="278"/>
        <end position="303"/>
    </location>
</feature>
<dbReference type="InterPro" id="IPR036322">
    <property type="entry name" value="WD40_repeat_dom_sf"/>
</dbReference>
<dbReference type="Gene3D" id="1.10.510.10">
    <property type="entry name" value="Transferase(Phosphotransferase) domain 1"/>
    <property type="match status" value="1"/>
</dbReference>
<dbReference type="PROSITE" id="PS50082">
    <property type="entry name" value="WD_REPEATS_2"/>
    <property type="match status" value="7"/>
</dbReference>
<feature type="compositionally biased region" description="Low complexity" evidence="5">
    <location>
        <begin position="341"/>
        <end position="351"/>
    </location>
</feature>
<evidence type="ECO:0000313" key="8">
    <source>
        <dbReference type="Proteomes" id="UP000292459"/>
    </source>
</evidence>
<evidence type="ECO:0000256" key="2">
    <source>
        <dbReference type="ARBA" id="ARBA00022737"/>
    </source>
</evidence>
<feature type="repeat" description="WD" evidence="3">
    <location>
        <begin position="540"/>
        <end position="581"/>
    </location>
</feature>
<evidence type="ECO:0000256" key="3">
    <source>
        <dbReference type="PROSITE-ProRule" id="PRU00221"/>
    </source>
</evidence>
<feature type="repeat" description="WD" evidence="3">
    <location>
        <begin position="498"/>
        <end position="539"/>
    </location>
</feature>
<comment type="caution">
    <text evidence="7">The sequence shown here is derived from an EMBL/GenBank/DDBJ whole genome shotgun (WGS) entry which is preliminary data.</text>
</comment>
<feature type="repeat" description="WD" evidence="3">
    <location>
        <begin position="414"/>
        <end position="455"/>
    </location>
</feature>
<proteinExistence type="predicted"/>
<dbReference type="AlphaFoldDB" id="A0A4Q7EI32"/>
<keyword evidence="4" id="KW-0547">Nucleotide-binding</keyword>
<dbReference type="Proteomes" id="UP000292459">
    <property type="component" value="Unassembled WGS sequence"/>
</dbReference>
<feature type="binding site" evidence="4">
    <location>
        <position position="39"/>
    </location>
    <ligand>
        <name>ATP</name>
        <dbReference type="ChEBI" id="CHEBI:30616"/>
    </ligand>
</feature>
<feature type="repeat" description="WD" evidence="3">
    <location>
        <begin position="456"/>
        <end position="497"/>
    </location>
</feature>
<keyword evidence="8" id="KW-1185">Reference proteome</keyword>
<dbReference type="SUPFAM" id="SSF56112">
    <property type="entry name" value="Protein kinase-like (PK-like)"/>
    <property type="match status" value="1"/>
</dbReference>
<dbReference type="PROSITE" id="PS50011">
    <property type="entry name" value="PROTEIN_KINASE_DOM"/>
    <property type="match status" value="1"/>
</dbReference>
<reference evidence="7 8" key="1">
    <citation type="submission" date="2018-11" db="EMBL/GenBank/DDBJ databases">
        <title>Whole genome sequencing of an environmental sample.</title>
        <authorList>
            <person name="Sarangi A.N."/>
            <person name="Singh D."/>
            <person name="Tripathy S."/>
        </authorList>
    </citation>
    <scope>NUCLEOTIDE SEQUENCE [LARGE SCALE GENOMIC DNA]</scope>
    <source>
        <strain evidence="7 8">Lakshadweep</strain>
    </source>
</reference>
<dbReference type="InterPro" id="IPR019775">
    <property type="entry name" value="WD40_repeat_CS"/>
</dbReference>